<dbReference type="Proteomes" id="UP000279236">
    <property type="component" value="Unassembled WGS sequence"/>
</dbReference>
<name>A0A427XEV3_9TREE</name>
<comment type="caution">
    <text evidence="2">The sequence shown here is derived from an EMBL/GenBank/DDBJ whole genome shotgun (WGS) entry which is preliminary data.</text>
</comment>
<gene>
    <name evidence="2" type="ORF">EHS24_003338</name>
</gene>
<evidence type="ECO:0000313" key="2">
    <source>
        <dbReference type="EMBL" id="RSH77378.1"/>
    </source>
</evidence>
<organism evidence="2 3">
    <name type="scientific">Apiotrichum porosum</name>
    <dbReference type="NCBI Taxonomy" id="105984"/>
    <lineage>
        <taxon>Eukaryota</taxon>
        <taxon>Fungi</taxon>
        <taxon>Dikarya</taxon>
        <taxon>Basidiomycota</taxon>
        <taxon>Agaricomycotina</taxon>
        <taxon>Tremellomycetes</taxon>
        <taxon>Trichosporonales</taxon>
        <taxon>Trichosporonaceae</taxon>
        <taxon>Apiotrichum</taxon>
    </lineage>
</organism>
<sequence>MAEVLTYDGRAVGMAFYYPGGGTMPCPVSGTACYRNTPDGRCAYCRLQSFEMHKVPPQHQHLQHLLHRPSTSGPVASRQPPLAPKAPKPPKAAKGPAPPISPFYPPGASLQKDRPKNPVQTGVLKRRGPFGKKVVVLPQAAAPPNDPLDCDGIRAWRAESAMMAQTRDKRRLDEQMWYINHLPPHLREQMLQALRTENQPPPMGIVLPPSREGVETFARASAIE</sequence>
<evidence type="ECO:0000313" key="3">
    <source>
        <dbReference type="Proteomes" id="UP000279236"/>
    </source>
</evidence>
<keyword evidence="3" id="KW-1185">Reference proteome</keyword>
<dbReference type="EMBL" id="RSCE01000016">
    <property type="protein sequence ID" value="RSH77378.1"/>
    <property type="molecule type" value="Genomic_DNA"/>
</dbReference>
<dbReference type="AlphaFoldDB" id="A0A427XEV3"/>
<reference evidence="2 3" key="1">
    <citation type="submission" date="2018-11" db="EMBL/GenBank/DDBJ databases">
        <title>Genome sequence of Apiotrichum porosum DSM 27194.</title>
        <authorList>
            <person name="Aliyu H."/>
            <person name="Gorte O."/>
            <person name="Ochsenreither K."/>
        </authorList>
    </citation>
    <scope>NUCLEOTIDE SEQUENCE [LARGE SCALE GENOMIC DNA]</scope>
    <source>
        <strain evidence="2 3">DSM 27194</strain>
    </source>
</reference>
<accession>A0A427XEV3</accession>
<feature type="compositionally biased region" description="Pro residues" evidence="1">
    <location>
        <begin position="81"/>
        <end position="105"/>
    </location>
</feature>
<evidence type="ECO:0000256" key="1">
    <source>
        <dbReference type="SAM" id="MobiDB-lite"/>
    </source>
</evidence>
<dbReference type="RefSeq" id="XP_028472525.1">
    <property type="nucleotide sequence ID" value="XM_028619029.1"/>
</dbReference>
<feature type="region of interest" description="Disordered" evidence="1">
    <location>
        <begin position="57"/>
        <end position="124"/>
    </location>
</feature>
<proteinExistence type="predicted"/>
<protein>
    <submittedName>
        <fullName evidence="2">Uncharacterized protein</fullName>
    </submittedName>
</protein>
<dbReference type="GeneID" id="39587881"/>